<dbReference type="InterPro" id="IPR001387">
    <property type="entry name" value="Cro/C1-type_HTH"/>
</dbReference>
<dbReference type="EMBL" id="LCFK01000003">
    <property type="protein sequence ID" value="KKS94772.1"/>
    <property type="molecule type" value="Genomic_DNA"/>
</dbReference>
<evidence type="ECO:0000256" key="1">
    <source>
        <dbReference type="ARBA" id="ARBA00023125"/>
    </source>
</evidence>
<proteinExistence type="predicted"/>
<keyword evidence="1 3" id="KW-0238">DNA-binding</keyword>
<dbReference type="CDD" id="cd00093">
    <property type="entry name" value="HTH_XRE"/>
    <property type="match status" value="1"/>
</dbReference>
<organism evidence="3 4">
    <name type="scientific">Candidatus Collierbacteria bacterium GW2011_GWC2_43_12</name>
    <dbReference type="NCBI Taxonomy" id="1618390"/>
    <lineage>
        <taxon>Bacteria</taxon>
        <taxon>Candidatus Collieribacteriota</taxon>
    </lineage>
</organism>
<dbReference type="PANTHER" id="PTHR46797:SF1">
    <property type="entry name" value="METHYLPHOSPHONATE SYNTHASE"/>
    <property type="match status" value="1"/>
</dbReference>
<dbReference type="Pfam" id="PF01381">
    <property type="entry name" value="HTH_3"/>
    <property type="match status" value="1"/>
</dbReference>
<dbReference type="AlphaFoldDB" id="A0A0G1DAT0"/>
<dbReference type="SMART" id="SM00530">
    <property type="entry name" value="HTH_XRE"/>
    <property type="match status" value="1"/>
</dbReference>
<evidence type="ECO:0000313" key="4">
    <source>
        <dbReference type="Proteomes" id="UP000033980"/>
    </source>
</evidence>
<dbReference type="PROSITE" id="PS50943">
    <property type="entry name" value="HTH_CROC1"/>
    <property type="match status" value="1"/>
</dbReference>
<comment type="caution">
    <text evidence="3">The sequence shown here is derived from an EMBL/GenBank/DDBJ whole genome shotgun (WGS) entry which is preliminary data.</text>
</comment>
<dbReference type="InterPro" id="IPR050807">
    <property type="entry name" value="TransReg_Diox_bact_type"/>
</dbReference>
<protein>
    <submittedName>
        <fullName evidence="3">DNA-binding helix-turn-helix protein</fullName>
    </submittedName>
</protein>
<reference evidence="3 4" key="1">
    <citation type="journal article" date="2015" name="Nature">
        <title>rRNA introns, odd ribosomes, and small enigmatic genomes across a large radiation of phyla.</title>
        <authorList>
            <person name="Brown C.T."/>
            <person name="Hug L.A."/>
            <person name="Thomas B.C."/>
            <person name="Sharon I."/>
            <person name="Castelle C.J."/>
            <person name="Singh A."/>
            <person name="Wilkins M.J."/>
            <person name="Williams K.H."/>
            <person name="Banfield J.F."/>
        </authorList>
    </citation>
    <scope>NUCLEOTIDE SEQUENCE [LARGE SCALE GENOMIC DNA]</scope>
</reference>
<dbReference type="PANTHER" id="PTHR46797">
    <property type="entry name" value="HTH-TYPE TRANSCRIPTIONAL REGULATOR"/>
    <property type="match status" value="1"/>
</dbReference>
<evidence type="ECO:0000313" key="3">
    <source>
        <dbReference type="EMBL" id="KKS94772.1"/>
    </source>
</evidence>
<name>A0A0G1DAT0_9BACT</name>
<dbReference type="GO" id="GO:0003700">
    <property type="term" value="F:DNA-binding transcription factor activity"/>
    <property type="evidence" value="ECO:0007669"/>
    <property type="project" value="TreeGrafter"/>
</dbReference>
<dbReference type="GO" id="GO:0005829">
    <property type="term" value="C:cytosol"/>
    <property type="evidence" value="ECO:0007669"/>
    <property type="project" value="TreeGrafter"/>
</dbReference>
<feature type="domain" description="HTH cro/C1-type" evidence="2">
    <location>
        <begin position="34"/>
        <end position="90"/>
    </location>
</feature>
<dbReference type="GO" id="GO:0003677">
    <property type="term" value="F:DNA binding"/>
    <property type="evidence" value="ECO:0007669"/>
    <property type="project" value="UniProtKB-KW"/>
</dbReference>
<accession>A0A0G1DAT0</accession>
<gene>
    <name evidence="3" type="ORF">UV68_C0003G0010</name>
</gene>
<evidence type="ECO:0000259" key="2">
    <source>
        <dbReference type="PROSITE" id="PS50943"/>
    </source>
</evidence>
<dbReference type="InterPro" id="IPR010982">
    <property type="entry name" value="Lambda_DNA-bd_dom_sf"/>
</dbReference>
<sequence length="90" mass="10283">MIDFEDFLKEQLKDPDFRAEMEKLEPQYQLERAIIKARLEDGITQKDLAKRTNTTQAVISRVESGSVSPSLKTVNKIAMALGKKLKIEFV</sequence>
<dbReference type="Proteomes" id="UP000033980">
    <property type="component" value="Unassembled WGS sequence"/>
</dbReference>
<dbReference type="Gene3D" id="1.10.260.40">
    <property type="entry name" value="lambda repressor-like DNA-binding domains"/>
    <property type="match status" value="1"/>
</dbReference>
<dbReference type="SUPFAM" id="SSF47413">
    <property type="entry name" value="lambda repressor-like DNA-binding domains"/>
    <property type="match status" value="1"/>
</dbReference>